<dbReference type="OrthoDB" id="1577640at2759"/>
<keyword evidence="4" id="KW-1185">Reference proteome</keyword>
<evidence type="ECO:0000259" key="2">
    <source>
        <dbReference type="Pfam" id="PF24883"/>
    </source>
</evidence>
<protein>
    <recommendedName>
        <fullName evidence="2">Nephrocystin 3-like N-terminal domain-containing protein</fullName>
    </recommendedName>
</protein>
<dbReference type="PANTHER" id="PTHR10039">
    <property type="entry name" value="AMELOGENIN"/>
    <property type="match status" value="1"/>
</dbReference>
<reference evidence="3 4" key="1">
    <citation type="journal article" date="2016" name="Nat. Commun.">
        <title>Ectomycorrhizal ecology is imprinted in the genome of the dominant symbiotic fungus Cenococcum geophilum.</title>
        <authorList>
            <consortium name="DOE Joint Genome Institute"/>
            <person name="Peter M."/>
            <person name="Kohler A."/>
            <person name="Ohm R.A."/>
            <person name="Kuo A."/>
            <person name="Krutzmann J."/>
            <person name="Morin E."/>
            <person name="Arend M."/>
            <person name="Barry K.W."/>
            <person name="Binder M."/>
            <person name="Choi C."/>
            <person name="Clum A."/>
            <person name="Copeland A."/>
            <person name="Grisel N."/>
            <person name="Haridas S."/>
            <person name="Kipfer T."/>
            <person name="LaButti K."/>
            <person name="Lindquist E."/>
            <person name="Lipzen A."/>
            <person name="Maire R."/>
            <person name="Meier B."/>
            <person name="Mihaltcheva S."/>
            <person name="Molinier V."/>
            <person name="Murat C."/>
            <person name="Poggeler S."/>
            <person name="Quandt C.A."/>
            <person name="Sperisen C."/>
            <person name="Tritt A."/>
            <person name="Tisserant E."/>
            <person name="Crous P.W."/>
            <person name="Henrissat B."/>
            <person name="Nehls U."/>
            <person name="Egli S."/>
            <person name="Spatafora J.W."/>
            <person name="Grigoriev I.V."/>
            <person name="Martin F.M."/>
        </authorList>
    </citation>
    <scope>NUCLEOTIDE SEQUENCE [LARGE SCALE GENOMIC DNA]</scope>
    <source>
        <strain evidence="3 4">CBS 207.34</strain>
    </source>
</reference>
<organism evidence="3 4">
    <name type="scientific">Glonium stellatum</name>
    <dbReference type="NCBI Taxonomy" id="574774"/>
    <lineage>
        <taxon>Eukaryota</taxon>
        <taxon>Fungi</taxon>
        <taxon>Dikarya</taxon>
        <taxon>Ascomycota</taxon>
        <taxon>Pezizomycotina</taxon>
        <taxon>Dothideomycetes</taxon>
        <taxon>Pleosporomycetidae</taxon>
        <taxon>Gloniales</taxon>
        <taxon>Gloniaceae</taxon>
        <taxon>Glonium</taxon>
    </lineage>
</organism>
<evidence type="ECO:0000313" key="3">
    <source>
        <dbReference type="EMBL" id="OCL05319.1"/>
    </source>
</evidence>
<gene>
    <name evidence="3" type="ORF">AOQ84DRAFT_379689</name>
</gene>
<dbReference type="InterPro" id="IPR027417">
    <property type="entry name" value="P-loop_NTPase"/>
</dbReference>
<evidence type="ECO:0000313" key="4">
    <source>
        <dbReference type="Proteomes" id="UP000250140"/>
    </source>
</evidence>
<name>A0A8E2EUY5_9PEZI</name>
<proteinExistence type="predicted"/>
<dbReference type="EMBL" id="KV750317">
    <property type="protein sequence ID" value="OCL05319.1"/>
    <property type="molecule type" value="Genomic_DNA"/>
</dbReference>
<dbReference type="Gene3D" id="3.40.50.300">
    <property type="entry name" value="P-loop containing nucleotide triphosphate hydrolases"/>
    <property type="match status" value="1"/>
</dbReference>
<keyword evidence="1" id="KW-0677">Repeat</keyword>
<feature type="domain" description="Nephrocystin 3-like N-terminal" evidence="2">
    <location>
        <begin position="73"/>
        <end position="176"/>
    </location>
</feature>
<evidence type="ECO:0000256" key="1">
    <source>
        <dbReference type="ARBA" id="ARBA00022737"/>
    </source>
</evidence>
<dbReference type="Proteomes" id="UP000250140">
    <property type="component" value="Unassembled WGS sequence"/>
</dbReference>
<dbReference type="PANTHER" id="PTHR10039:SF16">
    <property type="entry name" value="GPI INOSITOL-DEACYLASE"/>
    <property type="match status" value="1"/>
</dbReference>
<dbReference type="InterPro" id="IPR056884">
    <property type="entry name" value="NPHP3-like_N"/>
</dbReference>
<sequence>MIHNQKSDLLLALHALQIDATSVTIDGMNDLNQIITQLSQEVAQSNNMLRFLIGSVRSTHHSIINKHERREPGTGNWFLESQEFRTWGTSGSLLWINGNVGCGKPVLCSAIIENVREHCATQSGYMLAYFYFSFADIQKHTALVRFSSLIHQLCQNRVIPASILQLYDQCIKNQNTRPILGAVKAALKPVVEEID</sequence>
<accession>A0A8E2EUY5</accession>
<dbReference type="AlphaFoldDB" id="A0A8E2EUY5"/>
<dbReference type="Pfam" id="PF24883">
    <property type="entry name" value="NPHP3_N"/>
    <property type="match status" value="1"/>
</dbReference>